<feature type="compositionally biased region" description="Basic and acidic residues" evidence="1">
    <location>
        <begin position="52"/>
        <end position="65"/>
    </location>
</feature>
<organism evidence="2 3">
    <name type="scientific">Halococcus dombrowskii</name>
    <dbReference type="NCBI Taxonomy" id="179637"/>
    <lineage>
        <taxon>Archaea</taxon>
        <taxon>Methanobacteriati</taxon>
        <taxon>Methanobacteriota</taxon>
        <taxon>Stenosarchaea group</taxon>
        <taxon>Halobacteria</taxon>
        <taxon>Halobacteriales</taxon>
        <taxon>Halococcaceae</taxon>
        <taxon>Halococcus</taxon>
    </lineage>
</organism>
<dbReference type="AlphaFoldDB" id="A0AAV3SKE3"/>
<sequence>MIVEGRVSVLPPAGDGCGAALADEGRGASEAAGRASSDRRERAEGFGGAVRELSHPREWNERGSP</sequence>
<proteinExistence type="predicted"/>
<gene>
    <name evidence="2" type="ORF">GCM10008985_29220</name>
</gene>
<feature type="region of interest" description="Disordered" evidence="1">
    <location>
        <begin position="1"/>
        <end position="65"/>
    </location>
</feature>
<comment type="caution">
    <text evidence="2">The sequence shown here is derived from an EMBL/GenBank/DDBJ whole genome shotgun (WGS) entry which is preliminary data.</text>
</comment>
<dbReference type="Proteomes" id="UP001500962">
    <property type="component" value="Unassembled WGS sequence"/>
</dbReference>
<evidence type="ECO:0000313" key="3">
    <source>
        <dbReference type="Proteomes" id="UP001500962"/>
    </source>
</evidence>
<protein>
    <submittedName>
        <fullName evidence="2">Uncharacterized protein</fullName>
    </submittedName>
</protein>
<reference evidence="2" key="2">
    <citation type="submission" date="2023-12" db="EMBL/GenBank/DDBJ databases">
        <authorList>
            <person name="Sun Q."/>
            <person name="Inoue M."/>
        </authorList>
    </citation>
    <scope>NUCLEOTIDE SEQUENCE</scope>
    <source>
        <strain evidence="2">JCM 12289</strain>
    </source>
</reference>
<dbReference type="EMBL" id="BAAADN010000046">
    <property type="protein sequence ID" value="GAA0470425.1"/>
    <property type="molecule type" value="Genomic_DNA"/>
</dbReference>
<name>A0AAV3SKE3_HALDO</name>
<reference evidence="2" key="1">
    <citation type="journal article" date="2014" name="Int. J. Syst. Evol. Microbiol.">
        <title>Complete genome sequence of Corynebacterium casei LMG S-19264T (=DSM 44701T), isolated from a smear-ripened cheese.</title>
        <authorList>
            <consortium name="US DOE Joint Genome Institute (JGI-PGF)"/>
            <person name="Walter F."/>
            <person name="Albersmeier A."/>
            <person name="Kalinowski J."/>
            <person name="Ruckert C."/>
        </authorList>
    </citation>
    <scope>NUCLEOTIDE SEQUENCE</scope>
    <source>
        <strain evidence="2">JCM 12289</strain>
    </source>
</reference>
<evidence type="ECO:0000256" key="1">
    <source>
        <dbReference type="SAM" id="MobiDB-lite"/>
    </source>
</evidence>
<evidence type="ECO:0000313" key="2">
    <source>
        <dbReference type="EMBL" id="GAA0470425.1"/>
    </source>
</evidence>
<accession>A0AAV3SKE3</accession>